<keyword evidence="5" id="KW-0949">S-adenosyl-L-methionine</keyword>
<evidence type="ECO:0000313" key="9">
    <source>
        <dbReference type="Proteomes" id="UP000319004"/>
    </source>
</evidence>
<dbReference type="PROSITE" id="PS50868">
    <property type="entry name" value="POST_SET"/>
    <property type="match status" value="1"/>
</dbReference>
<evidence type="ECO:0000256" key="2">
    <source>
        <dbReference type="ARBA" id="ARBA00022454"/>
    </source>
</evidence>
<feature type="domain" description="Post-SET" evidence="7">
    <location>
        <begin position="138"/>
        <end position="150"/>
    </location>
</feature>
<organism evidence="8 9">
    <name type="scientific">Stieleria neptunia</name>
    <dbReference type="NCBI Taxonomy" id="2527979"/>
    <lineage>
        <taxon>Bacteria</taxon>
        <taxon>Pseudomonadati</taxon>
        <taxon>Planctomycetota</taxon>
        <taxon>Planctomycetia</taxon>
        <taxon>Pirellulales</taxon>
        <taxon>Pirellulaceae</taxon>
        <taxon>Stieleria</taxon>
    </lineage>
</organism>
<dbReference type="KEGG" id="snep:Enr13x_69360"/>
<dbReference type="InterPro" id="IPR003616">
    <property type="entry name" value="Post-SET_dom"/>
</dbReference>
<dbReference type="SUPFAM" id="SSF82199">
    <property type="entry name" value="SET domain"/>
    <property type="match status" value="1"/>
</dbReference>
<evidence type="ECO:0000259" key="6">
    <source>
        <dbReference type="PROSITE" id="PS50280"/>
    </source>
</evidence>
<keyword evidence="4" id="KW-0808">Transferase</keyword>
<evidence type="ECO:0000256" key="4">
    <source>
        <dbReference type="ARBA" id="ARBA00022679"/>
    </source>
</evidence>
<dbReference type="InterPro" id="IPR001214">
    <property type="entry name" value="SET_dom"/>
</dbReference>
<evidence type="ECO:0000259" key="7">
    <source>
        <dbReference type="PROSITE" id="PS50868"/>
    </source>
</evidence>
<protein>
    <submittedName>
        <fullName evidence="8">SET domain protein</fullName>
    </submittedName>
</protein>
<dbReference type="PANTHER" id="PTHR22884">
    <property type="entry name" value="SET DOMAIN PROTEINS"/>
    <property type="match status" value="1"/>
</dbReference>
<gene>
    <name evidence="8" type="ORF">Enr13x_69360</name>
</gene>
<reference evidence="8 9" key="1">
    <citation type="submission" date="2019-03" db="EMBL/GenBank/DDBJ databases">
        <title>Deep-cultivation of Planctomycetes and their phenomic and genomic characterization uncovers novel biology.</title>
        <authorList>
            <person name="Wiegand S."/>
            <person name="Jogler M."/>
            <person name="Boedeker C."/>
            <person name="Pinto D."/>
            <person name="Vollmers J."/>
            <person name="Rivas-Marin E."/>
            <person name="Kohn T."/>
            <person name="Peeters S.H."/>
            <person name="Heuer A."/>
            <person name="Rast P."/>
            <person name="Oberbeckmann S."/>
            <person name="Bunk B."/>
            <person name="Jeske O."/>
            <person name="Meyerdierks A."/>
            <person name="Storesund J.E."/>
            <person name="Kallscheuer N."/>
            <person name="Luecker S."/>
            <person name="Lage O.M."/>
            <person name="Pohl T."/>
            <person name="Merkel B.J."/>
            <person name="Hornburger P."/>
            <person name="Mueller R.-W."/>
            <person name="Bruemmer F."/>
            <person name="Labrenz M."/>
            <person name="Spormann A.M."/>
            <person name="Op den Camp H."/>
            <person name="Overmann J."/>
            <person name="Amann R."/>
            <person name="Jetten M.S.M."/>
            <person name="Mascher T."/>
            <person name="Medema M.H."/>
            <person name="Devos D.P."/>
            <person name="Kaster A.-K."/>
            <person name="Ovreas L."/>
            <person name="Rohde M."/>
            <person name="Galperin M.Y."/>
            <person name="Jogler C."/>
        </authorList>
    </citation>
    <scope>NUCLEOTIDE SEQUENCE [LARGE SCALE GENOMIC DNA]</scope>
    <source>
        <strain evidence="8 9">Enr13</strain>
    </source>
</reference>
<name>A0A518I1X0_9BACT</name>
<dbReference type="GO" id="GO:0008168">
    <property type="term" value="F:methyltransferase activity"/>
    <property type="evidence" value="ECO:0007669"/>
    <property type="project" value="UniProtKB-KW"/>
</dbReference>
<dbReference type="InterPro" id="IPR046341">
    <property type="entry name" value="SET_dom_sf"/>
</dbReference>
<dbReference type="Pfam" id="PF00856">
    <property type="entry name" value="SET"/>
    <property type="match status" value="1"/>
</dbReference>
<evidence type="ECO:0000313" key="8">
    <source>
        <dbReference type="EMBL" id="QDV47027.1"/>
    </source>
</evidence>
<evidence type="ECO:0000256" key="1">
    <source>
        <dbReference type="ARBA" id="ARBA00004286"/>
    </source>
</evidence>
<sequence>MELSKKRRKKLQSAVDQDYGYRQYEDRDVYVYDHGGKLGCGVFASRQFFPGELVIEIKGQLIPADEYDGSTYAMHLEDDWYLEPTIPGAFINHSCSPNCDLIQVTDTTNGLIARCNIEPGTEICFDYQWEAQSWIPRCRCGSRDCRGWVVGQDEVKKMKKLAARKKKAK</sequence>
<keyword evidence="2" id="KW-0158">Chromosome</keyword>
<dbReference type="GO" id="GO:0032259">
    <property type="term" value="P:methylation"/>
    <property type="evidence" value="ECO:0007669"/>
    <property type="project" value="UniProtKB-KW"/>
</dbReference>
<proteinExistence type="predicted"/>
<dbReference type="InterPro" id="IPR050777">
    <property type="entry name" value="SET2_Histone-Lys_MeTrsfase"/>
</dbReference>
<dbReference type="RefSeq" id="WP_145391127.1">
    <property type="nucleotide sequence ID" value="NZ_CP037423.1"/>
</dbReference>
<dbReference type="GO" id="GO:0005694">
    <property type="term" value="C:chromosome"/>
    <property type="evidence" value="ECO:0007669"/>
    <property type="project" value="UniProtKB-SubCell"/>
</dbReference>
<comment type="subcellular location">
    <subcellularLocation>
        <location evidence="1">Chromosome</location>
    </subcellularLocation>
</comment>
<evidence type="ECO:0000256" key="5">
    <source>
        <dbReference type="ARBA" id="ARBA00022691"/>
    </source>
</evidence>
<keyword evidence="3" id="KW-0489">Methyltransferase</keyword>
<feature type="domain" description="SET" evidence="6">
    <location>
        <begin position="27"/>
        <end position="128"/>
    </location>
</feature>
<evidence type="ECO:0000256" key="3">
    <source>
        <dbReference type="ARBA" id="ARBA00022603"/>
    </source>
</evidence>
<dbReference type="SMART" id="SM00317">
    <property type="entry name" value="SET"/>
    <property type="match status" value="1"/>
</dbReference>
<dbReference type="PROSITE" id="PS50280">
    <property type="entry name" value="SET"/>
    <property type="match status" value="1"/>
</dbReference>
<keyword evidence="9" id="KW-1185">Reference proteome</keyword>
<dbReference type="OrthoDB" id="9804945at2"/>
<dbReference type="Proteomes" id="UP000319004">
    <property type="component" value="Chromosome"/>
</dbReference>
<dbReference type="AlphaFoldDB" id="A0A518I1X0"/>
<dbReference type="EMBL" id="CP037423">
    <property type="protein sequence ID" value="QDV47027.1"/>
    <property type="molecule type" value="Genomic_DNA"/>
</dbReference>
<accession>A0A518I1X0</accession>
<dbReference type="Gene3D" id="2.170.270.10">
    <property type="entry name" value="SET domain"/>
    <property type="match status" value="1"/>
</dbReference>